<dbReference type="Pfam" id="PF01436">
    <property type="entry name" value="NHL"/>
    <property type="match status" value="2"/>
</dbReference>
<dbReference type="InterPro" id="IPR001258">
    <property type="entry name" value="NHL_repeat"/>
</dbReference>
<dbReference type="EMBL" id="DS469525">
    <property type="protein sequence ID" value="EDO46643.1"/>
    <property type="molecule type" value="Genomic_DNA"/>
</dbReference>
<dbReference type="OMA" id="ENPQGIC"/>
<dbReference type="PROSITE" id="PS50089">
    <property type="entry name" value="ZF_RING_2"/>
    <property type="match status" value="1"/>
</dbReference>
<reference evidence="11 12" key="1">
    <citation type="journal article" date="2007" name="Science">
        <title>Sea anemone genome reveals ancestral eumetazoan gene repertoire and genomic organization.</title>
        <authorList>
            <person name="Putnam N.H."/>
            <person name="Srivastava M."/>
            <person name="Hellsten U."/>
            <person name="Dirks B."/>
            <person name="Chapman J."/>
            <person name="Salamov A."/>
            <person name="Terry A."/>
            <person name="Shapiro H."/>
            <person name="Lindquist E."/>
            <person name="Kapitonov V.V."/>
            <person name="Jurka J."/>
            <person name="Genikhovich G."/>
            <person name="Grigoriev I.V."/>
            <person name="Lucas S.M."/>
            <person name="Steele R.E."/>
            <person name="Finnerty J.R."/>
            <person name="Technau U."/>
            <person name="Martindale M.Q."/>
            <person name="Rokhsar D.S."/>
        </authorList>
    </citation>
    <scope>NUCLEOTIDE SEQUENCE [LARGE SCALE GENOMIC DNA]</scope>
    <source>
        <strain evidence="12">CH2 X CH6</strain>
    </source>
</reference>
<dbReference type="InterPro" id="IPR000315">
    <property type="entry name" value="Znf_B-box"/>
</dbReference>
<dbReference type="InParanoid" id="A7RP84"/>
<dbReference type="GO" id="GO:0043161">
    <property type="term" value="P:proteasome-mediated ubiquitin-dependent protein catabolic process"/>
    <property type="evidence" value="ECO:0000318"/>
    <property type="project" value="GO_Central"/>
</dbReference>
<proteinExistence type="inferred from homology"/>
<dbReference type="GO" id="GO:0008270">
    <property type="term" value="F:zinc ion binding"/>
    <property type="evidence" value="ECO:0007669"/>
    <property type="project" value="UniProtKB-KW"/>
</dbReference>
<dbReference type="InterPro" id="IPR017907">
    <property type="entry name" value="Znf_RING_CS"/>
</dbReference>
<evidence type="ECO:0000256" key="4">
    <source>
        <dbReference type="ARBA" id="ARBA00022771"/>
    </source>
</evidence>
<keyword evidence="5" id="KW-0862">Zinc</keyword>
<feature type="repeat" description="Filamin" evidence="7">
    <location>
        <begin position="309"/>
        <end position="410"/>
    </location>
</feature>
<evidence type="ECO:0000256" key="1">
    <source>
        <dbReference type="ARBA" id="ARBA00008518"/>
    </source>
</evidence>
<name>A7RP84_NEMVE</name>
<dbReference type="SMART" id="SM00184">
    <property type="entry name" value="RING"/>
    <property type="match status" value="1"/>
</dbReference>
<protein>
    <submittedName>
        <fullName evidence="11">Uncharacterized protein</fullName>
    </submittedName>
</protein>
<dbReference type="InterPro" id="IPR017868">
    <property type="entry name" value="Filamin/ABP280_repeat-like"/>
</dbReference>
<dbReference type="SUPFAM" id="SSF101898">
    <property type="entry name" value="NHL repeat"/>
    <property type="match status" value="1"/>
</dbReference>
<dbReference type="Pfam" id="PF00643">
    <property type="entry name" value="zf-B_box"/>
    <property type="match status" value="1"/>
</dbReference>
<feature type="repeat" description="NHL" evidence="8">
    <location>
        <begin position="467"/>
        <end position="510"/>
    </location>
</feature>
<dbReference type="InterPro" id="IPR001841">
    <property type="entry name" value="Znf_RING"/>
</dbReference>
<dbReference type="FunFam" id="2.60.40.10:FF:003351">
    <property type="match status" value="1"/>
</dbReference>
<keyword evidence="2" id="KW-0479">Metal-binding</keyword>
<dbReference type="InterPro" id="IPR014756">
    <property type="entry name" value="Ig_E-set"/>
</dbReference>
<dbReference type="Gene3D" id="2.60.40.10">
    <property type="entry name" value="Immunoglobulins"/>
    <property type="match status" value="1"/>
</dbReference>
<dbReference type="Gene3D" id="3.30.40.10">
    <property type="entry name" value="Zinc/RING finger domain, C3HC4 (zinc finger)"/>
    <property type="match status" value="1"/>
</dbReference>
<dbReference type="PANTHER" id="PTHR25462">
    <property type="entry name" value="BONUS, ISOFORM C-RELATED"/>
    <property type="match status" value="1"/>
</dbReference>
<dbReference type="GO" id="GO:0000209">
    <property type="term" value="P:protein polyubiquitination"/>
    <property type="evidence" value="ECO:0000318"/>
    <property type="project" value="GO_Central"/>
</dbReference>
<evidence type="ECO:0000256" key="3">
    <source>
        <dbReference type="ARBA" id="ARBA00022737"/>
    </source>
</evidence>
<evidence type="ECO:0000256" key="2">
    <source>
        <dbReference type="ARBA" id="ARBA00022723"/>
    </source>
</evidence>
<dbReference type="eggNOG" id="KOG2177">
    <property type="taxonomic scope" value="Eukaryota"/>
</dbReference>
<dbReference type="HOGENOM" id="CLU_008645_4_1_1"/>
<evidence type="ECO:0000256" key="8">
    <source>
        <dbReference type="PROSITE-ProRule" id="PRU00504"/>
    </source>
</evidence>
<dbReference type="SUPFAM" id="SSF57845">
    <property type="entry name" value="B-box zinc-binding domain"/>
    <property type="match status" value="1"/>
</dbReference>
<evidence type="ECO:0000313" key="11">
    <source>
        <dbReference type="EMBL" id="EDO46643.1"/>
    </source>
</evidence>
<dbReference type="FunFam" id="2.120.10.30:FF:000263">
    <property type="entry name" value="Predicted protein"/>
    <property type="match status" value="1"/>
</dbReference>
<feature type="domain" description="B box-type" evidence="10">
    <location>
        <begin position="103"/>
        <end position="140"/>
    </location>
</feature>
<dbReference type="InterPro" id="IPR018957">
    <property type="entry name" value="Znf_C3HC4_RING-type"/>
</dbReference>
<dbReference type="PANTHER" id="PTHR25462:SF291">
    <property type="entry name" value="E3 UBIQUITIN-PROTEIN LIGASE TRIM45"/>
    <property type="match status" value="1"/>
</dbReference>
<dbReference type="InterPro" id="IPR001298">
    <property type="entry name" value="Filamin/ABP280_rpt"/>
</dbReference>
<dbReference type="InterPro" id="IPR011042">
    <property type="entry name" value="6-blade_b-propeller_TolB-like"/>
</dbReference>
<gene>
    <name evidence="11" type="ORF">NEMVEDRAFT_v1g88772</name>
</gene>
<dbReference type="SMART" id="SM00502">
    <property type="entry name" value="BBC"/>
    <property type="match status" value="1"/>
</dbReference>
<dbReference type="SUPFAM" id="SSF81296">
    <property type="entry name" value="E set domains"/>
    <property type="match status" value="1"/>
</dbReference>
<dbReference type="InterPro" id="IPR003649">
    <property type="entry name" value="Bbox_C"/>
</dbReference>
<dbReference type="Gene3D" id="3.30.160.60">
    <property type="entry name" value="Classic Zinc Finger"/>
    <property type="match status" value="1"/>
</dbReference>
<evidence type="ECO:0000256" key="7">
    <source>
        <dbReference type="PROSITE-ProRule" id="PRU00087"/>
    </source>
</evidence>
<keyword evidence="12" id="KW-1185">Reference proteome</keyword>
<dbReference type="Proteomes" id="UP000001593">
    <property type="component" value="Unassembled WGS sequence"/>
</dbReference>
<evidence type="ECO:0000259" key="9">
    <source>
        <dbReference type="PROSITE" id="PS50089"/>
    </source>
</evidence>
<evidence type="ECO:0000313" key="12">
    <source>
        <dbReference type="Proteomes" id="UP000001593"/>
    </source>
</evidence>
<organism evidence="11 12">
    <name type="scientific">Nematostella vectensis</name>
    <name type="common">Starlet sea anemone</name>
    <dbReference type="NCBI Taxonomy" id="45351"/>
    <lineage>
        <taxon>Eukaryota</taxon>
        <taxon>Metazoa</taxon>
        <taxon>Cnidaria</taxon>
        <taxon>Anthozoa</taxon>
        <taxon>Hexacorallia</taxon>
        <taxon>Actiniaria</taxon>
        <taxon>Edwardsiidae</taxon>
        <taxon>Nematostella</taxon>
    </lineage>
</organism>
<evidence type="ECO:0000256" key="6">
    <source>
        <dbReference type="PROSITE-ProRule" id="PRU00024"/>
    </source>
</evidence>
<feature type="non-terminal residue" evidence="11">
    <location>
        <position position="646"/>
    </location>
</feature>
<accession>A7RP84</accession>
<dbReference type="PROSITE" id="PS50119">
    <property type="entry name" value="ZF_BBOX"/>
    <property type="match status" value="1"/>
</dbReference>
<dbReference type="Pfam" id="PF00630">
    <property type="entry name" value="Filamin"/>
    <property type="match status" value="1"/>
</dbReference>
<keyword evidence="3" id="KW-0677">Repeat</keyword>
<dbReference type="AlphaFoldDB" id="A7RP84"/>
<feature type="domain" description="RING-type" evidence="9">
    <location>
        <begin position="1"/>
        <end position="43"/>
    </location>
</feature>
<feature type="repeat" description="NHL" evidence="8">
    <location>
        <begin position="417"/>
        <end position="460"/>
    </location>
</feature>
<evidence type="ECO:0000259" key="10">
    <source>
        <dbReference type="PROSITE" id="PS50119"/>
    </source>
</evidence>
<dbReference type="CDD" id="cd05819">
    <property type="entry name" value="NHL"/>
    <property type="match status" value="1"/>
</dbReference>
<dbReference type="Pfam" id="PF00097">
    <property type="entry name" value="zf-C3HC4"/>
    <property type="match status" value="1"/>
</dbReference>
<dbReference type="Gene3D" id="2.120.10.30">
    <property type="entry name" value="TolB, C-terminal domain"/>
    <property type="match status" value="1"/>
</dbReference>
<dbReference type="InterPro" id="IPR013783">
    <property type="entry name" value="Ig-like_fold"/>
</dbReference>
<dbReference type="PROSITE" id="PS50194">
    <property type="entry name" value="FILAMIN_REPEAT"/>
    <property type="match status" value="1"/>
</dbReference>
<comment type="similarity">
    <text evidence="1">Belongs to the TRIM/RBCC family.</text>
</comment>
<dbReference type="SMART" id="SM00557">
    <property type="entry name" value="IG_FLMN"/>
    <property type="match status" value="1"/>
</dbReference>
<dbReference type="PhylomeDB" id="A7RP84"/>
<evidence type="ECO:0000256" key="5">
    <source>
        <dbReference type="ARBA" id="ARBA00022833"/>
    </source>
</evidence>
<feature type="repeat" description="NHL" evidence="8">
    <location>
        <begin position="517"/>
        <end position="553"/>
    </location>
</feature>
<dbReference type="InterPro" id="IPR013083">
    <property type="entry name" value="Znf_RING/FYVE/PHD"/>
</dbReference>
<sequence length="646" mass="72602">CPICSRPFKSPKILPCLHTYCSDCVKEIVRSRLGKLTLQCPKCPRSVDIPDPFTPDTLPFSLYHRRLLDLRLLENPQDSSASCGSCDSKSPLVCYCFHCGEFLCTDHEDQTLEFLCNDCNSCICQKCALTSHKGHFFTSMTEATEARRPELLERVKSLKLKFPVCERQVKRTSEAILLLEKQVNLVRQEIRAKTELIIETLKSHEQRMMAKLDNIHKESYRKYIAQKKLFEGQVTQLNECIDFSQSVLQRNLNSEILQTYPLLIRRCEELDRLVTESVTKSPESVTISFAVDHKLLEQIQNSRLGTIHVTATDINCCTVEGKGLQEGYPGHASQFTVATGSSTGRMCYAKGDCVTVRISDPKGKLLSNDIDDRRDGRYNVTFTPQSLGYHSVSVFVNNNPIKNSPFTVDVRERYQLKQVFSAVGGSPEQFQQPRAVAASLNGELAVADSGNHRIQLFDCQGKQLKYLRQFGSAGTHKGGMRWPSGVTFDSENNILISDTENNRIQIFSKHKDIVLAFGQTELENPQGICVNDKGHIAVCSGGQNPGVKIYSEDGKFLKHFNNPENGRFPAYLTYNSGRYFVSYSDGSVVKVFDTNGSFLYCIGMRDGDPHGDYRPRGLAIDMDNHLLVSDRTGLGIQIFTLDGRFI</sequence>
<dbReference type="PROSITE" id="PS00518">
    <property type="entry name" value="ZF_RING_1"/>
    <property type="match status" value="1"/>
</dbReference>
<dbReference type="PROSITE" id="PS51125">
    <property type="entry name" value="NHL"/>
    <property type="match status" value="3"/>
</dbReference>
<keyword evidence="4 6" id="KW-0863">Zinc-finger</keyword>
<dbReference type="InterPro" id="IPR047153">
    <property type="entry name" value="TRIM45/56/19-like"/>
</dbReference>
<dbReference type="SUPFAM" id="SSF57850">
    <property type="entry name" value="RING/U-box"/>
    <property type="match status" value="1"/>
</dbReference>
<dbReference type="GO" id="GO:0061630">
    <property type="term" value="F:ubiquitin protein ligase activity"/>
    <property type="evidence" value="ECO:0000318"/>
    <property type="project" value="GO_Central"/>
</dbReference>
<feature type="non-terminal residue" evidence="11">
    <location>
        <position position="1"/>
    </location>
</feature>